<organism evidence="3 4">
    <name type="scientific">Sneathiella litorea</name>
    <dbReference type="NCBI Taxonomy" id="2606216"/>
    <lineage>
        <taxon>Bacteria</taxon>
        <taxon>Pseudomonadati</taxon>
        <taxon>Pseudomonadota</taxon>
        <taxon>Alphaproteobacteria</taxon>
        <taxon>Sneathiellales</taxon>
        <taxon>Sneathiellaceae</taxon>
        <taxon>Sneathiella</taxon>
    </lineage>
</organism>
<keyword evidence="4" id="KW-1185">Reference proteome</keyword>
<evidence type="ECO:0000313" key="4">
    <source>
        <dbReference type="Proteomes" id="UP000476030"/>
    </source>
</evidence>
<dbReference type="Gene3D" id="3.40.190.170">
    <property type="entry name" value="Bacterial extracellular solute-binding protein, family 7"/>
    <property type="match status" value="1"/>
</dbReference>
<reference evidence="3 4" key="1">
    <citation type="submission" date="2019-12" db="EMBL/GenBank/DDBJ databases">
        <title>Snethiella sp. nov. sp. isolated from sea sand.</title>
        <authorList>
            <person name="Kim J."/>
            <person name="Jeong S.E."/>
            <person name="Jung H.S."/>
            <person name="Jeon C.O."/>
        </authorList>
    </citation>
    <scope>NUCLEOTIDE SEQUENCE [LARGE SCALE GENOMIC DNA]</scope>
    <source>
        <strain evidence="3 4">DP05</strain>
    </source>
</reference>
<evidence type="ECO:0000256" key="2">
    <source>
        <dbReference type="SAM" id="SignalP"/>
    </source>
</evidence>
<evidence type="ECO:0000313" key="3">
    <source>
        <dbReference type="EMBL" id="MZR31482.1"/>
    </source>
</evidence>
<dbReference type="Proteomes" id="UP000476030">
    <property type="component" value="Unassembled WGS sequence"/>
</dbReference>
<dbReference type="InterPro" id="IPR018389">
    <property type="entry name" value="DctP_fam"/>
</dbReference>
<proteinExistence type="predicted"/>
<dbReference type="EMBL" id="WTUW01000002">
    <property type="protein sequence ID" value="MZR31482.1"/>
    <property type="molecule type" value="Genomic_DNA"/>
</dbReference>
<dbReference type="Pfam" id="PF03480">
    <property type="entry name" value="DctP"/>
    <property type="match status" value="1"/>
</dbReference>
<comment type="caution">
    <text evidence="3">The sequence shown here is derived from an EMBL/GenBank/DDBJ whole genome shotgun (WGS) entry which is preliminary data.</text>
</comment>
<keyword evidence="1 2" id="KW-0732">Signal</keyword>
<accession>A0A6L8WAG0</accession>
<dbReference type="GO" id="GO:0055085">
    <property type="term" value="P:transmembrane transport"/>
    <property type="evidence" value="ECO:0007669"/>
    <property type="project" value="InterPro"/>
</dbReference>
<sequence length="332" mass="35987">MRRYTNLFSALGAVVLIALTIPTANAVEWDMPTAQSATSLTGIADGIFSKALSEKTDGGINVTVHYGGSLGYKGKDHYDAVSTGAVVLADSYTGPFVGFDPIWQVSAIPFLTGSIDEAWLLYQATKKYYEVALAKDNQILLYTIPWTPSGIWANKSITTKADLENLKIRTFDPLGLMTFRAANASPVTLGFSDVVPQLTTGGLDAVLTSEEGGFKNKFQDLLSHFVEINYASPLSVVHMNKDTWEGLSDSKKAAVTAAAKEAEEAVWSLAKNRVQENYKLMREAGITIVDDVPADFMDFLVSSSSDAISDWKAKVGERGDEVLKAYNDARAK</sequence>
<dbReference type="PANTHER" id="PTHR33376">
    <property type="match status" value="1"/>
</dbReference>
<protein>
    <submittedName>
        <fullName evidence="3">TRAP transporter substrate-binding protein DctP</fullName>
    </submittedName>
</protein>
<dbReference type="InterPro" id="IPR038404">
    <property type="entry name" value="TRAP_DctP_sf"/>
</dbReference>
<dbReference type="NCBIfam" id="NF037995">
    <property type="entry name" value="TRAP_S1"/>
    <property type="match status" value="1"/>
</dbReference>
<name>A0A6L8WAG0_9PROT</name>
<dbReference type="AlphaFoldDB" id="A0A6L8WAG0"/>
<evidence type="ECO:0000256" key="1">
    <source>
        <dbReference type="ARBA" id="ARBA00022729"/>
    </source>
</evidence>
<gene>
    <name evidence="3" type="ORF">GQE98_12650</name>
</gene>
<feature type="signal peptide" evidence="2">
    <location>
        <begin position="1"/>
        <end position="26"/>
    </location>
</feature>
<dbReference type="CDD" id="cd13602">
    <property type="entry name" value="PBP2_TRAP_BpDctp6_7"/>
    <property type="match status" value="1"/>
</dbReference>
<feature type="chain" id="PRO_5027078850" evidence="2">
    <location>
        <begin position="27"/>
        <end position="332"/>
    </location>
</feature>
<dbReference type="PANTHER" id="PTHR33376:SF4">
    <property type="entry name" value="SIALIC ACID-BINDING PERIPLASMIC PROTEIN SIAP"/>
    <property type="match status" value="1"/>
</dbReference>
<dbReference type="RefSeq" id="WP_161315984.1">
    <property type="nucleotide sequence ID" value="NZ_WTUW01000002.1"/>
</dbReference>